<comment type="caution">
    <text evidence="2">The sequence shown here is derived from an EMBL/GenBank/DDBJ whole genome shotgun (WGS) entry which is preliminary data.</text>
</comment>
<protein>
    <recommendedName>
        <fullName evidence="4">DUF2946 domain-containing protein</fullName>
    </recommendedName>
</protein>
<keyword evidence="1" id="KW-0732">Signal</keyword>
<dbReference type="EMBL" id="JAEKJR010000002">
    <property type="protein sequence ID" value="MBN8431601.1"/>
    <property type="molecule type" value="Genomic_DNA"/>
</dbReference>
<evidence type="ECO:0000256" key="1">
    <source>
        <dbReference type="SAM" id="SignalP"/>
    </source>
</evidence>
<name>A0ABS3E8G1_9GAMM</name>
<evidence type="ECO:0000313" key="2">
    <source>
        <dbReference type="EMBL" id="MBN8431601.1"/>
    </source>
</evidence>
<evidence type="ECO:0000313" key="3">
    <source>
        <dbReference type="Proteomes" id="UP000664293"/>
    </source>
</evidence>
<proteinExistence type="predicted"/>
<reference evidence="2 3" key="1">
    <citation type="submission" date="2020-12" db="EMBL/GenBank/DDBJ databases">
        <title>Oil enriched cultivation method for isolating marine PHA-producing bacteria.</title>
        <authorList>
            <person name="Zheng W."/>
            <person name="Yu S."/>
            <person name="Huang Y."/>
        </authorList>
    </citation>
    <scope>NUCLEOTIDE SEQUENCE [LARGE SCALE GENOMIC DNA]</scope>
    <source>
        <strain evidence="2 3">SN0-2</strain>
    </source>
</reference>
<organism evidence="2 3">
    <name type="scientific">Microbulbifer salipaludis</name>
    <dbReference type="NCBI Taxonomy" id="187980"/>
    <lineage>
        <taxon>Bacteria</taxon>
        <taxon>Pseudomonadati</taxon>
        <taxon>Pseudomonadota</taxon>
        <taxon>Gammaproteobacteria</taxon>
        <taxon>Cellvibrionales</taxon>
        <taxon>Microbulbiferaceae</taxon>
        <taxon>Microbulbifer</taxon>
    </lineage>
</organism>
<dbReference type="Proteomes" id="UP000664293">
    <property type="component" value="Unassembled WGS sequence"/>
</dbReference>
<keyword evidence="3" id="KW-1185">Reference proteome</keyword>
<dbReference type="RefSeq" id="WP_207002434.1">
    <property type="nucleotide sequence ID" value="NZ_JAEKJR010000002.1"/>
</dbReference>
<evidence type="ECO:0008006" key="4">
    <source>
        <dbReference type="Google" id="ProtNLM"/>
    </source>
</evidence>
<gene>
    <name evidence="2" type="ORF">JF535_12130</name>
</gene>
<feature type="chain" id="PRO_5045130420" description="DUF2946 domain-containing protein" evidence="1">
    <location>
        <begin position="22"/>
        <end position="123"/>
    </location>
</feature>
<accession>A0ABS3E8G1</accession>
<sequence length="123" mass="13526">MNYARVCFLLIALLVFQTAVAFYDSHEALQDIATHVPPHHLDAQEEVTFTPKRQNVDVELGSGSHPGGPDFCHHCCHCHGVGVLGLLGQVSRFVVVRSIALRETINPSFPSGYFSSLFRPPKA</sequence>
<feature type="signal peptide" evidence="1">
    <location>
        <begin position="1"/>
        <end position="21"/>
    </location>
</feature>